<evidence type="ECO:0000313" key="2">
    <source>
        <dbReference type="Proteomes" id="UP000077266"/>
    </source>
</evidence>
<dbReference type="Proteomes" id="UP000077266">
    <property type="component" value="Unassembled WGS sequence"/>
</dbReference>
<dbReference type="EMBL" id="KV426167">
    <property type="protein sequence ID" value="KZV86072.1"/>
    <property type="molecule type" value="Genomic_DNA"/>
</dbReference>
<sequence>MSFVFSWRHIKSLLLSGGRNHQFTNTLARTLSTAATLHPDLYRVGSATSPEFDQVRIMDIPVVGGMVIPGVSSLGSGLRAVNDHGSHWLIRPEMPMSLQAFVGKLQELNSQAVKDTGPCESSEELRFRIQPDFAIESDLDKAGRFVYHALATVVHQRLEIKNWDDNDYAYIAVLARGLRRGDLALSSLRWDADSGQHWTKEMAMAAQAVQVYMDYDLSQAEGNEDDEADAHNDIAMLTAVLHLDSPRNVLSALSSCG</sequence>
<gene>
    <name evidence="1" type="ORF">EXIGLDRAFT_681294</name>
</gene>
<protein>
    <submittedName>
        <fullName evidence="1">Uncharacterized protein</fullName>
    </submittedName>
</protein>
<name>A0A165E4X2_EXIGL</name>
<organism evidence="1 2">
    <name type="scientific">Exidia glandulosa HHB12029</name>
    <dbReference type="NCBI Taxonomy" id="1314781"/>
    <lineage>
        <taxon>Eukaryota</taxon>
        <taxon>Fungi</taxon>
        <taxon>Dikarya</taxon>
        <taxon>Basidiomycota</taxon>
        <taxon>Agaricomycotina</taxon>
        <taxon>Agaricomycetes</taxon>
        <taxon>Auriculariales</taxon>
        <taxon>Exidiaceae</taxon>
        <taxon>Exidia</taxon>
    </lineage>
</organism>
<reference evidence="1 2" key="1">
    <citation type="journal article" date="2016" name="Mol. Biol. Evol.">
        <title>Comparative Genomics of Early-Diverging Mushroom-Forming Fungi Provides Insights into the Origins of Lignocellulose Decay Capabilities.</title>
        <authorList>
            <person name="Nagy L.G."/>
            <person name="Riley R."/>
            <person name="Tritt A."/>
            <person name="Adam C."/>
            <person name="Daum C."/>
            <person name="Floudas D."/>
            <person name="Sun H."/>
            <person name="Yadav J.S."/>
            <person name="Pangilinan J."/>
            <person name="Larsson K.H."/>
            <person name="Matsuura K."/>
            <person name="Barry K."/>
            <person name="Labutti K."/>
            <person name="Kuo R."/>
            <person name="Ohm R.A."/>
            <person name="Bhattacharya S.S."/>
            <person name="Shirouzu T."/>
            <person name="Yoshinaga Y."/>
            <person name="Martin F.M."/>
            <person name="Grigoriev I.V."/>
            <person name="Hibbett D.S."/>
        </authorList>
    </citation>
    <scope>NUCLEOTIDE SEQUENCE [LARGE SCALE GENOMIC DNA]</scope>
    <source>
        <strain evidence="1 2">HHB12029</strain>
    </source>
</reference>
<dbReference type="AlphaFoldDB" id="A0A165E4X2"/>
<dbReference type="OrthoDB" id="2800305at2759"/>
<keyword evidence="2" id="KW-1185">Reference proteome</keyword>
<proteinExistence type="predicted"/>
<evidence type="ECO:0000313" key="1">
    <source>
        <dbReference type="EMBL" id="KZV86072.1"/>
    </source>
</evidence>
<accession>A0A165E4X2</accession>
<dbReference type="InParanoid" id="A0A165E4X2"/>